<accession>A0A9K3LPP1</accession>
<evidence type="ECO:0000313" key="3">
    <source>
        <dbReference type="EMBL" id="KAG7366203.1"/>
    </source>
</evidence>
<sequence>MMDSTDFEEHCILCALEDEPVEDYHHIQGECDINMDHLHNEQQRPLSTKTLSSVSAATAATALMDEEDIDNFFFDDVQDQGVEMVIDEDAEPPARVLDDLGSTKKPTTKRSSNAKKNSKNASASCSSKKKGNDKGPVQLGMPGKFDVLCGQSRICASHTGNRRFQVVLDIYAPRYDAATSKQEKMIMTKEIVASIQHAGGRFLKYKEGQWEEISDVTARDKASHALRTKVASWKRQQLEKKKEEKAGRRSSTSPSRASHRRGGTQKIRRSSETSFTSDIVATSFDGNDSSSANVMSELIKAQKQFFANLTESGESHPLKKPT</sequence>
<feature type="region of interest" description="Disordered" evidence="1">
    <location>
        <begin position="86"/>
        <end position="138"/>
    </location>
</feature>
<dbReference type="Pfam" id="PF20710">
    <property type="entry name" value="DUF6824"/>
    <property type="match status" value="1"/>
</dbReference>
<reference evidence="3" key="1">
    <citation type="journal article" date="2021" name="Sci. Rep.">
        <title>Diploid genomic architecture of Nitzschia inconspicua, an elite biomass production diatom.</title>
        <authorList>
            <person name="Oliver A."/>
            <person name="Podell S."/>
            <person name="Pinowska A."/>
            <person name="Traller J.C."/>
            <person name="Smith S.R."/>
            <person name="McClure R."/>
            <person name="Beliaev A."/>
            <person name="Bohutskyi P."/>
            <person name="Hill E.A."/>
            <person name="Rabines A."/>
            <person name="Zheng H."/>
            <person name="Allen L.Z."/>
            <person name="Kuo A."/>
            <person name="Grigoriev I.V."/>
            <person name="Allen A.E."/>
            <person name="Hazlebeck D."/>
            <person name="Allen E.E."/>
        </authorList>
    </citation>
    <scope>NUCLEOTIDE SEQUENCE</scope>
    <source>
        <strain evidence="3">Hildebrandi</strain>
    </source>
</reference>
<evidence type="ECO:0000256" key="1">
    <source>
        <dbReference type="SAM" id="MobiDB-lite"/>
    </source>
</evidence>
<comment type="caution">
    <text evidence="3">The sequence shown here is derived from an EMBL/GenBank/DDBJ whole genome shotgun (WGS) entry which is preliminary data.</text>
</comment>
<dbReference type="EMBL" id="JAGRRH010000007">
    <property type="protein sequence ID" value="KAG7366203.1"/>
    <property type="molecule type" value="Genomic_DNA"/>
</dbReference>
<gene>
    <name evidence="3" type="ORF">IV203_028873</name>
</gene>
<feature type="compositionally biased region" description="Basic residues" evidence="1">
    <location>
        <begin position="106"/>
        <end position="118"/>
    </location>
</feature>
<feature type="domain" description="DUF6824" evidence="2">
    <location>
        <begin position="146"/>
        <end position="227"/>
    </location>
</feature>
<proteinExistence type="predicted"/>
<feature type="compositionally biased region" description="Polar residues" evidence="1">
    <location>
        <begin position="272"/>
        <end position="291"/>
    </location>
</feature>
<evidence type="ECO:0000259" key="2">
    <source>
        <dbReference type="Pfam" id="PF20710"/>
    </source>
</evidence>
<dbReference type="InterPro" id="IPR049227">
    <property type="entry name" value="DUF6824"/>
</dbReference>
<keyword evidence="4" id="KW-1185">Reference proteome</keyword>
<feature type="region of interest" description="Disordered" evidence="1">
    <location>
        <begin position="229"/>
        <end position="291"/>
    </location>
</feature>
<dbReference type="Proteomes" id="UP000693970">
    <property type="component" value="Unassembled WGS sequence"/>
</dbReference>
<feature type="compositionally biased region" description="Basic and acidic residues" evidence="1">
    <location>
        <begin position="236"/>
        <end position="247"/>
    </location>
</feature>
<reference evidence="3" key="2">
    <citation type="submission" date="2021-04" db="EMBL/GenBank/DDBJ databases">
        <authorList>
            <person name="Podell S."/>
        </authorList>
    </citation>
    <scope>NUCLEOTIDE SEQUENCE</scope>
    <source>
        <strain evidence="3">Hildebrandi</strain>
    </source>
</reference>
<evidence type="ECO:0000313" key="4">
    <source>
        <dbReference type="Proteomes" id="UP000693970"/>
    </source>
</evidence>
<dbReference type="AlphaFoldDB" id="A0A9K3LPP1"/>
<name>A0A9K3LPP1_9STRA</name>
<organism evidence="3 4">
    <name type="scientific">Nitzschia inconspicua</name>
    <dbReference type="NCBI Taxonomy" id="303405"/>
    <lineage>
        <taxon>Eukaryota</taxon>
        <taxon>Sar</taxon>
        <taxon>Stramenopiles</taxon>
        <taxon>Ochrophyta</taxon>
        <taxon>Bacillariophyta</taxon>
        <taxon>Bacillariophyceae</taxon>
        <taxon>Bacillariophycidae</taxon>
        <taxon>Bacillariales</taxon>
        <taxon>Bacillariaceae</taxon>
        <taxon>Nitzschia</taxon>
    </lineage>
</organism>
<dbReference type="OrthoDB" id="48671at2759"/>
<feature type="compositionally biased region" description="Basic residues" evidence="1">
    <location>
        <begin position="257"/>
        <end position="268"/>
    </location>
</feature>
<protein>
    <recommendedName>
        <fullName evidence="2">DUF6824 domain-containing protein</fullName>
    </recommendedName>
</protein>